<evidence type="ECO:0000256" key="1">
    <source>
        <dbReference type="SAM" id="Coils"/>
    </source>
</evidence>
<evidence type="ECO:0000313" key="5">
    <source>
        <dbReference type="Proteomes" id="UP000799767"/>
    </source>
</evidence>
<dbReference type="RefSeq" id="XP_033593351.1">
    <property type="nucleotide sequence ID" value="XM_033732763.1"/>
</dbReference>
<dbReference type="PROSITE" id="PS51354">
    <property type="entry name" value="GLUTAREDOXIN_2"/>
    <property type="match status" value="1"/>
</dbReference>
<dbReference type="GeneID" id="54473765"/>
<dbReference type="CDD" id="cd03419">
    <property type="entry name" value="GRX_GRXh_1_2_like"/>
    <property type="match status" value="1"/>
</dbReference>
<dbReference type="GO" id="GO:0000324">
    <property type="term" value="C:fungal-type vacuole"/>
    <property type="evidence" value="ECO:0007669"/>
    <property type="project" value="TreeGrafter"/>
</dbReference>
<dbReference type="InterPro" id="IPR014025">
    <property type="entry name" value="Glutaredoxin_subgr"/>
</dbReference>
<feature type="signal peptide" evidence="2">
    <location>
        <begin position="1"/>
        <end position="30"/>
    </location>
</feature>
<dbReference type="EMBL" id="MU001632">
    <property type="protein sequence ID" value="KAF2486782.1"/>
    <property type="molecule type" value="Genomic_DNA"/>
</dbReference>
<reference evidence="4" key="1">
    <citation type="journal article" date="2020" name="Stud. Mycol.">
        <title>101 Dothideomycetes genomes: a test case for predicting lifestyles and emergence of pathogens.</title>
        <authorList>
            <person name="Haridas S."/>
            <person name="Albert R."/>
            <person name="Binder M."/>
            <person name="Bloem J."/>
            <person name="Labutti K."/>
            <person name="Salamov A."/>
            <person name="Andreopoulos B."/>
            <person name="Baker S."/>
            <person name="Barry K."/>
            <person name="Bills G."/>
            <person name="Bluhm B."/>
            <person name="Cannon C."/>
            <person name="Castanera R."/>
            <person name="Culley D."/>
            <person name="Daum C."/>
            <person name="Ezra D."/>
            <person name="Gonzalez J."/>
            <person name="Henrissat B."/>
            <person name="Kuo A."/>
            <person name="Liang C."/>
            <person name="Lipzen A."/>
            <person name="Lutzoni F."/>
            <person name="Magnuson J."/>
            <person name="Mondo S."/>
            <person name="Nolan M."/>
            <person name="Ohm R."/>
            <person name="Pangilinan J."/>
            <person name="Park H.-J."/>
            <person name="Ramirez L."/>
            <person name="Alfaro M."/>
            <person name="Sun H."/>
            <person name="Tritt A."/>
            <person name="Yoshinaga Y."/>
            <person name="Zwiers L.-H."/>
            <person name="Turgeon B."/>
            <person name="Goodwin S."/>
            <person name="Spatafora J."/>
            <person name="Crous P."/>
            <person name="Grigoriev I."/>
        </authorList>
    </citation>
    <scope>NUCLEOTIDE SEQUENCE</scope>
    <source>
        <strain evidence="4">CBS 113389</strain>
    </source>
</reference>
<dbReference type="PRINTS" id="PR00160">
    <property type="entry name" value="GLUTAREDOXIN"/>
</dbReference>
<sequence length="292" mass="31728">MPSSRRLKATGLAALLTLCILLYITTAASSTRDSPFYTRTVTVIQNRETAEAQAAAATSERQRLERLERIEKEHNAALAAAEAEEELKAATRASGADVDQEPIMPYGASKVVDANTGEKEVAGRKYMKDGRVVTYKPPKGVEDDGVAKLGNVDPHSSHAPDANDSDVAIEAELNDIFRKGPIIIFSKSYCPHSRQAKNILLDQYSIVPPPYVVELDQHKLGPGLQLALARLTGRRTVPNVMINGRSIGGGDDVQALHDSDKLASTISSMGGKRMTKVQRLDEVKKVENHFKA</sequence>
<evidence type="ECO:0000259" key="3">
    <source>
        <dbReference type="Pfam" id="PF00462"/>
    </source>
</evidence>
<evidence type="ECO:0000256" key="2">
    <source>
        <dbReference type="SAM" id="SignalP"/>
    </source>
</evidence>
<dbReference type="InterPro" id="IPR036249">
    <property type="entry name" value="Thioredoxin-like_sf"/>
</dbReference>
<gene>
    <name evidence="4" type="ORF">BDY17DRAFT_292103</name>
</gene>
<dbReference type="GO" id="GO:0005796">
    <property type="term" value="C:Golgi lumen"/>
    <property type="evidence" value="ECO:0007669"/>
    <property type="project" value="TreeGrafter"/>
</dbReference>
<feature type="coiled-coil region" evidence="1">
    <location>
        <begin position="47"/>
        <end position="93"/>
    </location>
</feature>
<dbReference type="PANTHER" id="PTHR45694">
    <property type="entry name" value="GLUTAREDOXIN 2"/>
    <property type="match status" value="1"/>
</dbReference>
<dbReference type="AlphaFoldDB" id="A0A6A6Q3D0"/>
<dbReference type="NCBIfam" id="TIGR02180">
    <property type="entry name" value="GRX_euk"/>
    <property type="match status" value="1"/>
</dbReference>
<dbReference type="Proteomes" id="UP000799767">
    <property type="component" value="Unassembled WGS sequence"/>
</dbReference>
<dbReference type="GO" id="GO:0005801">
    <property type="term" value="C:cis-Golgi network"/>
    <property type="evidence" value="ECO:0007669"/>
    <property type="project" value="TreeGrafter"/>
</dbReference>
<protein>
    <submittedName>
        <fullName evidence="4">Thioredoxin-like protein</fullName>
    </submittedName>
</protein>
<feature type="chain" id="PRO_5025397687" evidence="2">
    <location>
        <begin position="31"/>
        <end position="292"/>
    </location>
</feature>
<dbReference type="GO" id="GO:0034599">
    <property type="term" value="P:cellular response to oxidative stress"/>
    <property type="evidence" value="ECO:0007669"/>
    <property type="project" value="TreeGrafter"/>
</dbReference>
<keyword evidence="5" id="KW-1185">Reference proteome</keyword>
<dbReference type="Pfam" id="PF00462">
    <property type="entry name" value="Glutaredoxin"/>
    <property type="match status" value="1"/>
</dbReference>
<name>A0A6A6Q3D0_9PEZI</name>
<feature type="domain" description="Glutaredoxin" evidence="3">
    <location>
        <begin position="182"/>
        <end position="247"/>
    </location>
</feature>
<dbReference type="GO" id="GO:0015038">
    <property type="term" value="F:glutathione disulfide oxidoreductase activity"/>
    <property type="evidence" value="ECO:0007669"/>
    <property type="project" value="TreeGrafter"/>
</dbReference>
<evidence type="ECO:0000313" key="4">
    <source>
        <dbReference type="EMBL" id="KAF2486782.1"/>
    </source>
</evidence>
<accession>A0A6A6Q3D0</accession>
<dbReference type="InterPro" id="IPR011899">
    <property type="entry name" value="Glutaredoxin_euk/vir"/>
</dbReference>
<keyword evidence="1" id="KW-0175">Coiled coil</keyword>
<proteinExistence type="predicted"/>
<dbReference type="Gene3D" id="3.40.30.10">
    <property type="entry name" value="Glutaredoxin"/>
    <property type="match status" value="1"/>
</dbReference>
<organism evidence="4 5">
    <name type="scientific">Neohortaea acidophila</name>
    <dbReference type="NCBI Taxonomy" id="245834"/>
    <lineage>
        <taxon>Eukaryota</taxon>
        <taxon>Fungi</taxon>
        <taxon>Dikarya</taxon>
        <taxon>Ascomycota</taxon>
        <taxon>Pezizomycotina</taxon>
        <taxon>Dothideomycetes</taxon>
        <taxon>Dothideomycetidae</taxon>
        <taxon>Mycosphaerellales</taxon>
        <taxon>Teratosphaeriaceae</taxon>
        <taxon>Neohortaea</taxon>
    </lineage>
</organism>
<dbReference type="SUPFAM" id="SSF52833">
    <property type="entry name" value="Thioredoxin-like"/>
    <property type="match status" value="1"/>
</dbReference>
<dbReference type="InterPro" id="IPR002109">
    <property type="entry name" value="Glutaredoxin"/>
</dbReference>
<dbReference type="OrthoDB" id="423313at2759"/>
<dbReference type="PANTHER" id="PTHR45694:SF5">
    <property type="entry name" value="GLUTAREDOXIN 2"/>
    <property type="match status" value="1"/>
</dbReference>
<keyword evidence="2" id="KW-0732">Signal</keyword>